<sequence>MNKENDKELQEFTKALTKAYNRNPKKWNEISERLKRENKKKYPAFIAKLKKRIKENGGNKHE</sequence>
<proteinExistence type="predicted"/>
<dbReference type="EMBL" id="MK504444">
    <property type="protein sequence ID" value="QBJ03559.1"/>
    <property type="molecule type" value="Genomic_DNA"/>
</dbReference>
<evidence type="ECO:0000313" key="2">
    <source>
        <dbReference type="Proteomes" id="UP000309991"/>
    </source>
</evidence>
<accession>A0A4Y5FEP4</accession>
<dbReference type="Proteomes" id="UP000309991">
    <property type="component" value="Segment"/>
</dbReference>
<organism evidence="1 2">
    <name type="scientific">Lactobacillus phage 3-521</name>
    <dbReference type="NCBI Taxonomy" id="2510943"/>
    <lineage>
        <taxon>Viruses</taxon>
        <taxon>Duplodnaviria</taxon>
        <taxon>Heunggongvirae</taxon>
        <taxon>Uroviricota</taxon>
        <taxon>Caudoviricetes</taxon>
        <taxon>Herelleviridae</taxon>
        <taxon>Watanabevirus</taxon>
        <taxon>Watanabevirus wv3521</taxon>
    </lineage>
</organism>
<evidence type="ECO:0000313" key="1">
    <source>
        <dbReference type="EMBL" id="QBJ03559.1"/>
    </source>
</evidence>
<gene>
    <name evidence="1" type="ORF">UCC3521_0021</name>
</gene>
<keyword evidence="2" id="KW-1185">Reference proteome</keyword>
<name>A0A4Y5FEP4_9CAUD</name>
<protein>
    <submittedName>
        <fullName evidence="1">Uncharacterized protein</fullName>
    </submittedName>
</protein>
<reference evidence="1 2" key="1">
    <citation type="submission" date="2019-02" db="EMBL/GenBank/DDBJ databases">
        <title>Isolation of virulent Lactobacillus brevis phages.</title>
        <authorList>
            <person name="Feyereisen M."/>
            <person name="Mahony J."/>
            <person name="O'Sullivan T."/>
            <person name="van Sinderen D."/>
        </authorList>
    </citation>
    <scope>NUCLEOTIDE SEQUENCE [LARGE SCALE GENOMIC DNA]</scope>
</reference>